<keyword evidence="8" id="KW-0963">Cytoplasm</keyword>
<keyword evidence="4 8" id="KW-0566">Pantothenate biosynthesis</keyword>
<dbReference type="OrthoDB" id="9773087at2"/>
<proteinExistence type="inferred from homology"/>
<comment type="function">
    <text evidence="8">Catalyzes the condensation of pantoate with beta-alanine in an ATP-dependent reaction via a pantoyl-adenylate intermediate.</text>
</comment>
<dbReference type="AlphaFoldDB" id="F0S128"/>
<dbReference type="FunCoup" id="F0S128">
    <property type="interactions" value="418"/>
</dbReference>
<dbReference type="NCBIfam" id="TIGR00018">
    <property type="entry name" value="panC"/>
    <property type="match status" value="1"/>
</dbReference>
<dbReference type="GO" id="GO:0004592">
    <property type="term" value="F:pantoate-beta-alanine ligase activity"/>
    <property type="evidence" value="ECO:0007669"/>
    <property type="project" value="UniProtKB-UniRule"/>
</dbReference>
<dbReference type="GO" id="GO:0005524">
    <property type="term" value="F:ATP binding"/>
    <property type="evidence" value="ECO:0007669"/>
    <property type="project" value="UniProtKB-KW"/>
</dbReference>
<dbReference type="PANTHER" id="PTHR21299">
    <property type="entry name" value="CYTIDYLATE KINASE/PANTOATE-BETA-ALANINE LIGASE"/>
    <property type="match status" value="1"/>
</dbReference>
<comment type="subunit">
    <text evidence="8">Homodimer.</text>
</comment>
<dbReference type="InterPro" id="IPR004821">
    <property type="entry name" value="Cyt_trans-like"/>
</dbReference>
<dbReference type="EMBL" id="CP002543">
    <property type="protein sequence ID" value="ADY73906.1"/>
    <property type="molecule type" value="Genomic_DNA"/>
</dbReference>
<dbReference type="Gene3D" id="3.30.1300.10">
    <property type="entry name" value="Pantoate-beta-alanine ligase, C-terminal domain"/>
    <property type="match status" value="1"/>
</dbReference>
<keyword evidence="5 8" id="KW-0547">Nucleotide-binding</keyword>
<accession>F0S128</accession>
<evidence type="ECO:0000256" key="7">
    <source>
        <dbReference type="ARBA" id="ARBA00048258"/>
    </source>
</evidence>
<dbReference type="PANTHER" id="PTHR21299:SF1">
    <property type="entry name" value="PANTOATE--BETA-ALANINE LIGASE"/>
    <property type="match status" value="1"/>
</dbReference>
<feature type="binding site" evidence="8">
    <location>
        <begin position="147"/>
        <end position="150"/>
    </location>
    <ligand>
        <name>ATP</name>
        <dbReference type="ChEBI" id="CHEBI:30616"/>
    </ligand>
</feature>
<sequence>MKIVKKVKEMRAISSALRRIGKRIGFVPTMGYLHEGHLSLVKCAKKENDIVVMSIFVNPTQFGPNEDFERYPRDLERDSKIAKAEGVDYLFIPEVSEMYPEGYSTYVEVEGLTEVLCGAKRPGHFKGVATVVTKLFNIVRPHKAYFGKKDFQQLKVIERLVKDLNFDIEIVGCPIVREEDGLAKSSRNVYLSPEERKSALSLYRSLKIAKELFEKGIKDAKIVKKEMEKFIMSHPHVKKIDYIEIVDSNSLKSVKSVKRGNLIALAVFVGNTRLIDNWVVGEEL</sequence>
<dbReference type="HAMAP" id="MF_00158">
    <property type="entry name" value="PanC"/>
    <property type="match status" value="1"/>
</dbReference>
<feature type="binding site" evidence="8">
    <location>
        <position position="61"/>
    </location>
    <ligand>
        <name>(R)-pantoate</name>
        <dbReference type="ChEBI" id="CHEBI:15980"/>
    </ligand>
</feature>
<feature type="binding site" evidence="8">
    <location>
        <position position="176"/>
    </location>
    <ligand>
        <name>ATP</name>
        <dbReference type="ChEBI" id="CHEBI:30616"/>
    </ligand>
</feature>
<dbReference type="Pfam" id="PF02569">
    <property type="entry name" value="Pantoate_ligase"/>
    <property type="match status" value="1"/>
</dbReference>
<dbReference type="GO" id="GO:0015940">
    <property type="term" value="P:pantothenate biosynthetic process"/>
    <property type="evidence" value="ECO:0007669"/>
    <property type="project" value="UniProtKB-UniRule"/>
</dbReference>
<evidence type="ECO:0000313" key="9">
    <source>
        <dbReference type="EMBL" id="ADY73906.1"/>
    </source>
</evidence>
<dbReference type="Gene3D" id="3.40.50.620">
    <property type="entry name" value="HUPs"/>
    <property type="match status" value="1"/>
</dbReference>
<feature type="binding site" evidence="8">
    <location>
        <position position="61"/>
    </location>
    <ligand>
        <name>beta-alanine</name>
        <dbReference type="ChEBI" id="CHEBI:57966"/>
    </ligand>
</feature>
<organism evidence="9 10">
    <name type="scientific">Desulfurobacterium thermolithotrophum (strain DSM 11699 / BSA)</name>
    <dbReference type="NCBI Taxonomy" id="868864"/>
    <lineage>
        <taxon>Bacteria</taxon>
        <taxon>Pseudomonadati</taxon>
        <taxon>Aquificota</taxon>
        <taxon>Aquificia</taxon>
        <taxon>Desulfurobacteriales</taxon>
        <taxon>Desulfurobacteriaceae</taxon>
        <taxon>Desulfurobacterium</taxon>
    </lineage>
</organism>
<evidence type="ECO:0000256" key="1">
    <source>
        <dbReference type="ARBA" id="ARBA00004990"/>
    </source>
</evidence>
<dbReference type="Proteomes" id="UP000007102">
    <property type="component" value="Chromosome"/>
</dbReference>
<reference evidence="10" key="2">
    <citation type="submission" date="2011-02" db="EMBL/GenBank/DDBJ databases">
        <title>The complete genome of Desulfurobacterium thermolithotrophum DSM 11699.</title>
        <authorList>
            <consortium name="US DOE Joint Genome Institute (JGI-PGF)"/>
            <person name="Lucas S."/>
            <person name="Copeland A."/>
            <person name="Lapidus A."/>
            <person name="Bruce D."/>
            <person name="Goodwin L."/>
            <person name="Pitluck S."/>
            <person name="Kyrpides N."/>
            <person name="Mavromatis K."/>
            <person name="Pagani I."/>
            <person name="Ivanova N."/>
            <person name="Mikhailova N."/>
            <person name="Daligault H."/>
            <person name="Detter J.C."/>
            <person name="Tapia R."/>
            <person name="Han C."/>
            <person name="Land M."/>
            <person name="Hauser L."/>
            <person name="Markowitz V."/>
            <person name="Cheng J.-F."/>
            <person name="Hugenholtz P."/>
            <person name="Woyke T."/>
            <person name="Wu D."/>
            <person name="Spring S."/>
            <person name="Brambilla E."/>
            <person name="Klenk H.-P."/>
            <person name="Eisen J.A."/>
        </authorList>
    </citation>
    <scope>NUCLEOTIDE SEQUENCE [LARGE SCALE GENOMIC DNA]</scope>
    <source>
        <strain evidence="10">DSM 11699 / BSA</strain>
    </source>
</reference>
<feature type="binding site" evidence="8">
    <location>
        <position position="153"/>
    </location>
    <ligand>
        <name>(R)-pantoate</name>
        <dbReference type="ChEBI" id="CHEBI:15980"/>
    </ligand>
</feature>
<comment type="catalytic activity">
    <reaction evidence="7 8">
        <text>(R)-pantoate + beta-alanine + ATP = (R)-pantothenate + AMP + diphosphate + H(+)</text>
        <dbReference type="Rhea" id="RHEA:10912"/>
        <dbReference type="ChEBI" id="CHEBI:15378"/>
        <dbReference type="ChEBI" id="CHEBI:15980"/>
        <dbReference type="ChEBI" id="CHEBI:29032"/>
        <dbReference type="ChEBI" id="CHEBI:30616"/>
        <dbReference type="ChEBI" id="CHEBI:33019"/>
        <dbReference type="ChEBI" id="CHEBI:57966"/>
        <dbReference type="ChEBI" id="CHEBI:456215"/>
        <dbReference type="EC" id="6.3.2.1"/>
    </reaction>
</comment>
<dbReference type="InterPro" id="IPR003721">
    <property type="entry name" value="Pantoate_ligase"/>
</dbReference>
<evidence type="ECO:0000256" key="3">
    <source>
        <dbReference type="ARBA" id="ARBA00022598"/>
    </source>
</evidence>
<dbReference type="UniPathway" id="UPA00028">
    <property type="reaction ID" value="UER00005"/>
</dbReference>
<comment type="pathway">
    <text evidence="1 8">Cofactor biosynthesis; (R)-pantothenate biosynthesis; (R)-pantothenate from (R)-pantoate and beta-alanine: step 1/1.</text>
</comment>
<comment type="miscellaneous">
    <text evidence="8">The reaction proceeds by a bi uni uni bi ping pong mechanism.</text>
</comment>
<keyword evidence="10" id="KW-1185">Reference proteome</keyword>
<dbReference type="InterPro" id="IPR042176">
    <property type="entry name" value="Pantoate_ligase_C"/>
</dbReference>
<dbReference type="KEGG" id="dte:Dester_1271"/>
<dbReference type="HOGENOM" id="CLU_047148_0_0_0"/>
<feature type="binding site" evidence="8">
    <location>
        <begin position="184"/>
        <end position="187"/>
    </location>
    <ligand>
        <name>ATP</name>
        <dbReference type="ChEBI" id="CHEBI:30616"/>
    </ligand>
</feature>
<evidence type="ECO:0000256" key="6">
    <source>
        <dbReference type="ARBA" id="ARBA00022840"/>
    </source>
</evidence>
<comment type="similarity">
    <text evidence="2 8">Belongs to the pantothenate synthetase family.</text>
</comment>
<feature type="binding site" evidence="8">
    <location>
        <begin position="30"/>
        <end position="37"/>
    </location>
    <ligand>
        <name>ATP</name>
        <dbReference type="ChEBI" id="CHEBI:30616"/>
    </ligand>
</feature>
<dbReference type="RefSeq" id="WP_013638857.1">
    <property type="nucleotide sequence ID" value="NC_015185.1"/>
</dbReference>
<keyword evidence="3 8" id="KW-0436">Ligase</keyword>
<dbReference type="SUPFAM" id="SSF52374">
    <property type="entry name" value="Nucleotidylyl transferase"/>
    <property type="match status" value="1"/>
</dbReference>
<dbReference type="InterPro" id="IPR014729">
    <property type="entry name" value="Rossmann-like_a/b/a_fold"/>
</dbReference>
<dbReference type="CDD" id="cd00560">
    <property type="entry name" value="PanC"/>
    <property type="match status" value="1"/>
</dbReference>
<gene>
    <name evidence="8" type="primary">panC</name>
    <name evidence="9" type="ordered locus">Dester_1271</name>
</gene>
<evidence type="ECO:0000256" key="5">
    <source>
        <dbReference type="ARBA" id="ARBA00022741"/>
    </source>
</evidence>
<dbReference type="STRING" id="868864.Dester_1271"/>
<comment type="subcellular location">
    <subcellularLocation>
        <location evidence="8">Cytoplasm</location>
    </subcellularLocation>
</comment>
<dbReference type="GO" id="GO:0005829">
    <property type="term" value="C:cytosol"/>
    <property type="evidence" value="ECO:0007669"/>
    <property type="project" value="TreeGrafter"/>
</dbReference>
<evidence type="ECO:0000313" key="10">
    <source>
        <dbReference type="Proteomes" id="UP000007102"/>
    </source>
</evidence>
<evidence type="ECO:0000256" key="8">
    <source>
        <dbReference type="HAMAP-Rule" id="MF_00158"/>
    </source>
</evidence>
<dbReference type="FunFam" id="3.40.50.620:FF:000013">
    <property type="entry name" value="Pantothenate synthetase"/>
    <property type="match status" value="1"/>
</dbReference>
<dbReference type="NCBIfam" id="TIGR00125">
    <property type="entry name" value="cyt_tran_rel"/>
    <property type="match status" value="1"/>
</dbReference>
<name>F0S128_DESTD</name>
<dbReference type="eggNOG" id="COG0414">
    <property type="taxonomic scope" value="Bacteria"/>
</dbReference>
<dbReference type="FunFam" id="3.30.1300.10:FF:000001">
    <property type="entry name" value="Pantothenate synthetase"/>
    <property type="match status" value="1"/>
</dbReference>
<protein>
    <recommendedName>
        <fullName evidence="8">Pantothenate synthetase</fullName>
        <shortName evidence="8">PS</shortName>
        <ecNumber evidence="8">6.3.2.1</ecNumber>
    </recommendedName>
    <alternativeName>
        <fullName evidence="8">Pantoate--beta-alanine ligase</fullName>
    </alternativeName>
    <alternativeName>
        <fullName evidence="8">Pantoate-activating enzyme</fullName>
    </alternativeName>
</protein>
<evidence type="ECO:0000256" key="2">
    <source>
        <dbReference type="ARBA" id="ARBA00009256"/>
    </source>
</evidence>
<reference evidence="9 10" key="1">
    <citation type="journal article" date="2011" name="Stand. Genomic Sci.">
        <title>Complete genome sequence of the thermophilic sulfur-reducer Desulfurobacterium thermolithotrophum type strain (BSA(T)) from a deep-sea hydrothermal vent.</title>
        <authorList>
            <person name="Goker M."/>
            <person name="Daligault H."/>
            <person name="Mwirichia R."/>
            <person name="Lapidus A."/>
            <person name="Lucas S."/>
            <person name="Deshpande S."/>
            <person name="Pagani I."/>
            <person name="Tapia R."/>
            <person name="Cheng J.F."/>
            <person name="Goodwin L."/>
            <person name="Pitluck S."/>
            <person name="Liolios K."/>
            <person name="Ivanova N."/>
            <person name="Mavromatis K."/>
            <person name="Mikhailova N."/>
            <person name="Pati A."/>
            <person name="Chen A."/>
            <person name="Palaniappan K."/>
            <person name="Han C."/>
            <person name="Land M."/>
            <person name="Hauser L."/>
            <person name="Pan C."/>
            <person name="Brambilla E.M."/>
            <person name="Rohde M."/>
            <person name="Spring S."/>
            <person name="Sikorski J."/>
            <person name="Wirth R."/>
            <person name="Detter J.C."/>
            <person name="Woyke T."/>
            <person name="Bristow J."/>
            <person name="Eisen J.A."/>
            <person name="Markowitz V."/>
            <person name="Hugenholtz P."/>
            <person name="Kyrpides N.C."/>
            <person name="Klenk H.P."/>
        </authorList>
    </citation>
    <scope>NUCLEOTIDE SEQUENCE [LARGE SCALE GENOMIC DNA]</scope>
    <source>
        <strain evidence="10">DSM 11699 / BSA</strain>
    </source>
</reference>
<dbReference type="InParanoid" id="F0S128"/>
<feature type="active site" description="Proton donor" evidence="8">
    <location>
        <position position="37"/>
    </location>
</feature>
<dbReference type="EC" id="6.3.2.1" evidence="8"/>
<keyword evidence="6 8" id="KW-0067">ATP-binding</keyword>
<evidence type="ECO:0000256" key="4">
    <source>
        <dbReference type="ARBA" id="ARBA00022655"/>
    </source>
</evidence>